<sequence length="9" mass="1048">MGPFLFLSH</sequence>
<proteinExistence type="predicted"/>
<dbReference type="EMBL" id="GBRH01198495">
    <property type="protein sequence ID" value="JAD99400.1"/>
    <property type="molecule type" value="Transcribed_RNA"/>
</dbReference>
<reference evidence="1" key="2">
    <citation type="journal article" date="2015" name="Data Brief">
        <title>Shoot transcriptome of the giant reed, Arundo donax.</title>
        <authorList>
            <person name="Barrero R.A."/>
            <person name="Guerrero F.D."/>
            <person name="Moolhuijzen P."/>
            <person name="Goolsby J.A."/>
            <person name="Tidwell J."/>
            <person name="Bellgard S.E."/>
            <person name="Bellgard M.I."/>
        </authorList>
    </citation>
    <scope>NUCLEOTIDE SEQUENCE</scope>
    <source>
        <tissue evidence="1">Shoot tissue taken approximately 20 cm above the soil surface</tissue>
    </source>
</reference>
<name>A0A0A9ENE5_ARUDO</name>
<accession>A0A0A9ENE5</accession>
<protein>
    <submittedName>
        <fullName evidence="1">Uncharacterized protein</fullName>
    </submittedName>
</protein>
<evidence type="ECO:0000313" key="1">
    <source>
        <dbReference type="EMBL" id="JAD99400.1"/>
    </source>
</evidence>
<organism evidence="1">
    <name type="scientific">Arundo donax</name>
    <name type="common">Giant reed</name>
    <name type="synonym">Donax arundinaceus</name>
    <dbReference type="NCBI Taxonomy" id="35708"/>
    <lineage>
        <taxon>Eukaryota</taxon>
        <taxon>Viridiplantae</taxon>
        <taxon>Streptophyta</taxon>
        <taxon>Embryophyta</taxon>
        <taxon>Tracheophyta</taxon>
        <taxon>Spermatophyta</taxon>
        <taxon>Magnoliopsida</taxon>
        <taxon>Liliopsida</taxon>
        <taxon>Poales</taxon>
        <taxon>Poaceae</taxon>
        <taxon>PACMAD clade</taxon>
        <taxon>Arundinoideae</taxon>
        <taxon>Arundineae</taxon>
        <taxon>Arundo</taxon>
    </lineage>
</organism>
<reference evidence="1" key="1">
    <citation type="submission" date="2014-09" db="EMBL/GenBank/DDBJ databases">
        <authorList>
            <person name="Magalhaes I.L.F."/>
            <person name="Oliveira U."/>
            <person name="Santos F.R."/>
            <person name="Vidigal T.H.D.A."/>
            <person name="Brescovit A.D."/>
            <person name="Santos A.J."/>
        </authorList>
    </citation>
    <scope>NUCLEOTIDE SEQUENCE</scope>
    <source>
        <tissue evidence="1">Shoot tissue taken approximately 20 cm above the soil surface</tissue>
    </source>
</reference>